<dbReference type="GO" id="GO:0005744">
    <property type="term" value="C:TIM23 mitochondrial import inner membrane translocase complex"/>
    <property type="evidence" value="ECO:0007669"/>
    <property type="project" value="UniProtKB-UniRule"/>
</dbReference>
<dbReference type="SMART" id="SM00577">
    <property type="entry name" value="CPDc"/>
    <property type="match status" value="1"/>
</dbReference>
<comment type="caution">
    <text evidence="3">The sequence shown here is derived from an EMBL/GenBank/DDBJ whole genome shotgun (WGS) entry which is preliminary data.</text>
</comment>
<keyword evidence="1" id="KW-0496">Mitochondrion</keyword>
<feature type="domain" description="FCP1 homology" evidence="2">
    <location>
        <begin position="76"/>
        <end position="233"/>
    </location>
</feature>
<keyword evidence="1" id="KW-0811">Translocation</keyword>
<accession>A0A2N5UTN6</accession>
<sequence>MFSKQFIGTGLRALQASSLPAARQYPQVSISSGLKYSPSLRSAVNRAICSTPFRDQAHKELFQGADAVADSALDGYYTIRDMPAFEKDSYSSDSFRVSGASPSTYSIQLHPDCLTFLHEMSAHYHQLVIFTSSSYVYARNIVKEITKRYQKAFQDSTEPFSLVLASHNCTINRGERRKDLDAFGSLSDVVFVDDEPYYSMEGQNDNVIQVRRYHGDESEEPGLMAIAPLLTYLSSVKDVSQSMRDFKKVWHKAGLVKVVPSTVGITC</sequence>
<reference evidence="3 4" key="1">
    <citation type="submission" date="2017-11" db="EMBL/GenBank/DDBJ databases">
        <title>De novo assembly and phasing of dikaryotic genomes from two isolates of Puccinia coronata f. sp. avenae, the causal agent of oat crown rust.</title>
        <authorList>
            <person name="Miller M.E."/>
            <person name="Zhang Y."/>
            <person name="Omidvar V."/>
            <person name="Sperschneider J."/>
            <person name="Schwessinger B."/>
            <person name="Raley C."/>
            <person name="Palmer J.M."/>
            <person name="Garnica D."/>
            <person name="Upadhyaya N."/>
            <person name="Rathjen J."/>
            <person name="Taylor J.M."/>
            <person name="Park R.F."/>
            <person name="Dodds P.N."/>
            <person name="Hirsch C.D."/>
            <person name="Kianian S.F."/>
            <person name="Figueroa M."/>
        </authorList>
    </citation>
    <scope>NUCLEOTIDE SEQUENCE [LARGE SCALE GENOMIC DNA]</scope>
    <source>
        <strain evidence="3">12SD80</strain>
    </source>
</reference>
<comment type="subcellular location">
    <subcellularLocation>
        <location evidence="1">Mitochondrion inner membrane</location>
        <topology evidence="1">Single-pass membrane protein</topology>
    </subcellularLocation>
</comment>
<dbReference type="InterPro" id="IPR050365">
    <property type="entry name" value="TIM50"/>
</dbReference>
<dbReference type="AlphaFoldDB" id="A0A2N5UTN6"/>
<evidence type="ECO:0000259" key="2">
    <source>
        <dbReference type="PROSITE" id="PS50969"/>
    </source>
</evidence>
<keyword evidence="1" id="KW-0809">Transit peptide</keyword>
<proteinExistence type="inferred from homology"/>
<comment type="subunit">
    <text evidence="1">Component of the TIM23 complex.</text>
</comment>
<name>A0A2N5UTN6_9BASI</name>
<organism evidence="3 4">
    <name type="scientific">Puccinia coronata f. sp. avenae</name>
    <dbReference type="NCBI Taxonomy" id="200324"/>
    <lineage>
        <taxon>Eukaryota</taxon>
        <taxon>Fungi</taxon>
        <taxon>Dikarya</taxon>
        <taxon>Basidiomycota</taxon>
        <taxon>Pucciniomycotina</taxon>
        <taxon>Pucciniomycetes</taxon>
        <taxon>Pucciniales</taxon>
        <taxon>Pucciniaceae</taxon>
        <taxon>Puccinia</taxon>
    </lineage>
</organism>
<dbReference type="PANTHER" id="PTHR12210">
    <property type="entry name" value="DULLARD PROTEIN PHOSPHATASE"/>
    <property type="match status" value="1"/>
</dbReference>
<dbReference type="Pfam" id="PF03031">
    <property type="entry name" value="NIF"/>
    <property type="match status" value="1"/>
</dbReference>
<comment type="similarity">
    <text evidence="1">Belongs to the TIM50 family.</text>
</comment>
<dbReference type="PROSITE" id="PS50969">
    <property type="entry name" value="FCP1"/>
    <property type="match status" value="1"/>
</dbReference>
<dbReference type="GO" id="GO:0015031">
    <property type="term" value="P:protein transport"/>
    <property type="evidence" value="ECO:0007669"/>
    <property type="project" value="UniProtKB-KW"/>
</dbReference>
<comment type="function">
    <text evidence="1">Essential component of the TIM23 complex, a complex that mediates the translocation of transit peptide-containing proteins across the mitochondrial inner membrane.</text>
</comment>
<keyword evidence="1" id="KW-0653">Protein transport</keyword>
<evidence type="ECO:0000313" key="4">
    <source>
        <dbReference type="Proteomes" id="UP000235392"/>
    </source>
</evidence>
<keyword evidence="1" id="KW-0813">Transport</keyword>
<dbReference type="InterPro" id="IPR023214">
    <property type="entry name" value="HAD_sf"/>
</dbReference>
<dbReference type="InterPro" id="IPR036412">
    <property type="entry name" value="HAD-like_sf"/>
</dbReference>
<dbReference type="InterPro" id="IPR004274">
    <property type="entry name" value="FCP1_dom"/>
</dbReference>
<dbReference type="SUPFAM" id="SSF56784">
    <property type="entry name" value="HAD-like"/>
    <property type="match status" value="1"/>
</dbReference>
<dbReference type="EMBL" id="PGCI01000093">
    <property type="protein sequence ID" value="PLW41118.1"/>
    <property type="molecule type" value="Genomic_DNA"/>
</dbReference>
<dbReference type="Gene3D" id="3.40.50.1000">
    <property type="entry name" value="HAD superfamily/HAD-like"/>
    <property type="match status" value="1"/>
</dbReference>
<evidence type="ECO:0000256" key="1">
    <source>
        <dbReference type="RuleBase" id="RU365079"/>
    </source>
</evidence>
<gene>
    <name evidence="3" type="ORF">PCASD_11832</name>
</gene>
<evidence type="ECO:0000313" key="3">
    <source>
        <dbReference type="EMBL" id="PLW41118.1"/>
    </source>
</evidence>
<dbReference type="Proteomes" id="UP000235392">
    <property type="component" value="Unassembled WGS sequence"/>
</dbReference>
<protein>
    <recommendedName>
        <fullName evidence="1">Mitochondrial import inner membrane translocase subunit TIM50</fullName>
    </recommendedName>
</protein>